<dbReference type="RefSeq" id="WP_218127831.1">
    <property type="nucleotide sequence ID" value="NZ_FMZX01000001.1"/>
</dbReference>
<keyword evidence="4" id="KW-1185">Reference proteome</keyword>
<dbReference type="InterPro" id="IPR005149">
    <property type="entry name" value="Tscrpt_reg_PadR_N"/>
</dbReference>
<dbReference type="Gene3D" id="1.10.10.10">
    <property type="entry name" value="Winged helix-like DNA-binding domain superfamily/Winged helix DNA-binding domain"/>
    <property type="match status" value="1"/>
</dbReference>
<evidence type="ECO:0000313" key="4">
    <source>
        <dbReference type="Proteomes" id="UP000198925"/>
    </source>
</evidence>
<proteinExistence type="predicted"/>
<feature type="region of interest" description="Disordered" evidence="1">
    <location>
        <begin position="1"/>
        <end position="45"/>
    </location>
</feature>
<dbReference type="STRING" id="938405.SAMN02927895_00290"/>
<accession>A0A1G6JBZ4</accession>
<reference evidence="3 4" key="1">
    <citation type="submission" date="2016-10" db="EMBL/GenBank/DDBJ databases">
        <authorList>
            <person name="de Groot N.N."/>
        </authorList>
    </citation>
    <scope>NUCLEOTIDE SEQUENCE [LARGE SCALE GENOMIC DNA]</scope>
    <source>
        <strain evidence="3 4">CPCC 100156</strain>
    </source>
</reference>
<dbReference type="InterPro" id="IPR036388">
    <property type="entry name" value="WH-like_DNA-bd_sf"/>
</dbReference>
<feature type="compositionally biased region" description="Basic and acidic residues" evidence="1">
    <location>
        <begin position="1"/>
        <end position="10"/>
    </location>
</feature>
<dbReference type="PANTHER" id="PTHR43252">
    <property type="entry name" value="TRANSCRIPTIONAL REGULATOR YQJI"/>
    <property type="match status" value="1"/>
</dbReference>
<organism evidence="3 4">
    <name type="scientific">Belnapia rosea</name>
    <dbReference type="NCBI Taxonomy" id="938405"/>
    <lineage>
        <taxon>Bacteria</taxon>
        <taxon>Pseudomonadati</taxon>
        <taxon>Pseudomonadota</taxon>
        <taxon>Alphaproteobacteria</taxon>
        <taxon>Acetobacterales</taxon>
        <taxon>Roseomonadaceae</taxon>
        <taxon>Belnapia</taxon>
    </lineage>
</organism>
<evidence type="ECO:0000259" key="2">
    <source>
        <dbReference type="Pfam" id="PF03551"/>
    </source>
</evidence>
<dbReference type="EMBL" id="FMZX01000001">
    <property type="protein sequence ID" value="SDC15396.1"/>
    <property type="molecule type" value="Genomic_DNA"/>
</dbReference>
<name>A0A1G6JBZ4_9PROT</name>
<dbReference type="PANTHER" id="PTHR43252:SF7">
    <property type="entry name" value="TRANSCRIPTIONAL REGULATOR YQJI"/>
    <property type="match status" value="1"/>
</dbReference>
<feature type="domain" description="Transcription regulator PadR N-terminal" evidence="2">
    <location>
        <begin position="59"/>
        <end position="127"/>
    </location>
</feature>
<protein>
    <submittedName>
        <fullName evidence="3">Transcriptional regulator, PadR family</fullName>
    </submittedName>
</protein>
<sequence length="196" mass="20957">MKSPFSDRHGWRGPCGHRHARGEFGPHGGRHHGEGHRHGRPGGGRGHRLLEHGDLRLLVLALIAEAPRHGYDIIKAIEERAGGAYTPSPGVVYPTLTLLEEIGHIAISSEAGPRKLYAITPEGQAWLDANQPAASAILARLSEHGAEGGLSPQILRAMENLKLALRLRLRRGRLEQAEVAAIAAAIDAAAVAVEQA</sequence>
<dbReference type="SUPFAM" id="SSF46785">
    <property type="entry name" value="Winged helix' DNA-binding domain"/>
    <property type="match status" value="1"/>
</dbReference>
<evidence type="ECO:0000256" key="1">
    <source>
        <dbReference type="SAM" id="MobiDB-lite"/>
    </source>
</evidence>
<dbReference type="Pfam" id="PF03551">
    <property type="entry name" value="PadR"/>
    <property type="match status" value="1"/>
</dbReference>
<gene>
    <name evidence="3" type="ORF">SAMN04487779_1001103</name>
</gene>
<dbReference type="AlphaFoldDB" id="A0A1G6JBZ4"/>
<dbReference type="Proteomes" id="UP000198925">
    <property type="component" value="Unassembled WGS sequence"/>
</dbReference>
<feature type="compositionally biased region" description="Basic residues" evidence="1">
    <location>
        <begin position="28"/>
        <end position="40"/>
    </location>
</feature>
<evidence type="ECO:0000313" key="3">
    <source>
        <dbReference type="EMBL" id="SDC15396.1"/>
    </source>
</evidence>
<dbReference type="InterPro" id="IPR036390">
    <property type="entry name" value="WH_DNA-bd_sf"/>
</dbReference>